<feature type="region of interest" description="Disordered" evidence="1">
    <location>
        <begin position="451"/>
        <end position="476"/>
    </location>
</feature>
<dbReference type="Proteomes" id="UP001595836">
    <property type="component" value="Unassembled WGS sequence"/>
</dbReference>
<evidence type="ECO:0000313" key="3">
    <source>
        <dbReference type="Proteomes" id="UP001595836"/>
    </source>
</evidence>
<evidence type="ECO:0000313" key="2">
    <source>
        <dbReference type="EMBL" id="MFC4753601.1"/>
    </source>
</evidence>
<dbReference type="RefSeq" id="WP_344989166.1">
    <property type="nucleotide sequence ID" value="NZ_BAABCD010000007.1"/>
</dbReference>
<feature type="region of interest" description="Disordered" evidence="1">
    <location>
        <begin position="289"/>
        <end position="336"/>
    </location>
</feature>
<dbReference type="PANTHER" id="PTHR38733">
    <property type="entry name" value="PROTEIN MCRC"/>
    <property type="match status" value="1"/>
</dbReference>
<evidence type="ECO:0000256" key="1">
    <source>
        <dbReference type="SAM" id="MobiDB-lite"/>
    </source>
</evidence>
<gene>
    <name evidence="2" type="ORF">ACFO7U_02245</name>
</gene>
<keyword evidence="3" id="KW-1185">Reference proteome</keyword>
<protein>
    <submittedName>
        <fullName evidence="2">McrC family protein</fullName>
    </submittedName>
</protein>
<sequence>MTAPSTGSAATSLALEFDEFDRRGKLVTLSWEGAHHLSQTRLVEVLPAGRDTWRLIPSGAVGSVRVEGLSVRVMPAASLGLTQLFFLLDHAADDAFLPSAVQARDDDELWVSVAESMARLAHQALAPGLLRGYRRVDESLTTVRGRIRLGDQIRRRPGMAIPLEVSYSEFTPDIAENRILRTAAHRLQFLPDLPDNTRRRLAMVDARLADASLIPQGAPVPAWTPSRLNARYQAALTLADRIVRRISVEVEDGHASSAAFVTEMPALFERFVESELTAALHGRGGRLLQNPVVDLSSGTEAGPDDTGEAGDGTDGGTAGRHRAAPGRHRAPADDGDHISVRTGLVYEVDGDPVTTFVATYPTDRRARAAEHYRLLAACTALGVDRAYLVYPAQRRDDTPQPRRIVHTDISIVEYPVDLSGGPAQSRRAIVELAQQARALAAAPATPAARHRTGARHHTAVHHHTTTQIREGRRHAR</sequence>
<dbReference type="InterPro" id="IPR019292">
    <property type="entry name" value="McrC"/>
</dbReference>
<proteinExistence type="predicted"/>
<feature type="compositionally biased region" description="Gly residues" evidence="1">
    <location>
        <begin position="309"/>
        <end position="318"/>
    </location>
</feature>
<accession>A0ABV9PL42</accession>
<dbReference type="Pfam" id="PF10117">
    <property type="entry name" value="McrBC"/>
    <property type="match status" value="1"/>
</dbReference>
<name>A0ABV9PL42_9ACTN</name>
<organism evidence="2 3">
    <name type="scientific">Dietzia aurantiaca</name>
    <dbReference type="NCBI Taxonomy" id="983873"/>
    <lineage>
        <taxon>Bacteria</taxon>
        <taxon>Bacillati</taxon>
        <taxon>Actinomycetota</taxon>
        <taxon>Actinomycetes</taxon>
        <taxon>Mycobacteriales</taxon>
        <taxon>Dietziaceae</taxon>
        <taxon>Dietzia</taxon>
    </lineage>
</organism>
<dbReference type="PANTHER" id="PTHR38733:SF1">
    <property type="entry name" value="TYPE IV METHYL-DIRECTED RESTRICTION ENZYME ECOKMCRBC"/>
    <property type="match status" value="1"/>
</dbReference>
<comment type="caution">
    <text evidence="2">The sequence shown here is derived from an EMBL/GenBank/DDBJ whole genome shotgun (WGS) entry which is preliminary data.</text>
</comment>
<feature type="compositionally biased region" description="Basic residues" evidence="1">
    <location>
        <begin position="451"/>
        <end position="464"/>
    </location>
</feature>
<dbReference type="EMBL" id="JBHSHP010000007">
    <property type="protein sequence ID" value="MFC4753601.1"/>
    <property type="molecule type" value="Genomic_DNA"/>
</dbReference>
<reference evidence="3" key="1">
    <citation type="journal article" date="2019" name="Int. J. Syst. Evol. Microbiol.">
        <title>The Global Catalogue of Microorganisms (GCM) 10K type strain sequencing project: providing services to taxonomists for standard genome sequencing and annotation.</title>
        <authorList>
            <consortium name="The Broad Institute Genomics Platform"/>
            <consortium name="The Broad Institute Genome Sequencing Center for Infectious Disease"/>
            <person name="Wu L."/>
            <person name="Ma J."/>
        </authorList>
    </citation>
    <scope>NUCLEOTIDE SEQUENCE [LARGE SCALE GENOMIC DNA]</scope>
    <source>
        <strain evidence="3">JCM 11882</strain>
    </source>
</reference>
<feature type="compositionally biased region" description="Basic residues" evidence="1">
    <location>
        <begin position="319"/>
        <end position="329"/>
    </location>
</feature>